<dbReference type="CDD" id="cd01948">
    <property type="entry name" value="EAL"/>
    <property type="match status" value="1"/>
</dbReference>
<evidence type="ECO:0000256" key="5">
    <source>
        <dbReference type="ARBA" id="ARBA00023002"/>
    </source>
</evidence>
<dbReference type="PRINTS" id="PR00397">
    <property type="entry name" value="SIROHAEM"/>
</dbReference>
<keyword evidence="2" id="KW-0004">4Fe-4S</keyword>
<organism evidence="9">
    <name type="scientific">mine drainage metagenome</name>
    <dbReference type="NCBI Taxonomy" id="410659"/>
    <lineage>
        <taxon>unclassified sequences</taxon>
        <taxon>metagenomes</taxon>
        <taxon>ecological metagenomes</taxon>
    </lineage>
</organism>
<evidence type="ECO:0000256" key="6">
    <source>
        <dbReference type="ARBA" id="ARBA00023004"/>
    </source>
</evidence>
<dbReference type="AlphaFoldDB" id="A0A1J5QJ16"/>
<dbReference type="GO" id="GO:0050311">
    <property type="term" value="F:sulfite reductase (ferredoxin) activity"/>
    <property type="evidence" value="ECO:0007669"/>
    <property type="project" value="UniProtKB-EC"/>
</dbReference>
<keyword evidence="5 9" id="KW-0560">Oxidoreductase</keyword>
<dbReference type="PROSITE" id="PS00365">
    <property type="entry name" value="NIR_SIR"/>
    <property type="match status" value="1"/>
</dbReference>
<evidence type="ECO:0000259" key="8">
    <source>
        <dbReference type="PROSITE" id="PS50883"/>
    </source>
</evidence>
<dbReference type="GO" id="GO:0020037">
    <property type="term" value="F:heme binding"/>
    <property type="evidence" value="ECO:0007669"/>
    <property type="project" value="InterPro"/>
</dbReference>
<dbReference type="InterPro" id="IPR005117">
    <property type="entry name" value="NiRdtase/SiRdtase_haem-b_fer"/>
</dbReference>
<name>A0A1J5QJ16_9ZZZZ</name>
<dbReference type="Pfam" id="PF01077">
    <property type="entry name" value="NIR_SIR"/>
    <property type="match status" value="2"/>
</dbReference>
<keyword evidence="7" id="KW-0411">Iron-sulfur</keyword>
<dbReference type="SUPFAM" id="SSF55124">
    <property type="entry name" value="Nitrite/Sulfite reductase N-terminal domain-like"/>
    <property type="match status" value="2"/>
</dbReference>
<sequence>MDRDVFSEIAGHAGAGSPSLVYQPQVQYPSGELVGLEVLFRWRADNAPRRHSPLTFLPRLTPSQTSELFFWVVDESVSEARVLSNWTGWRGHLSVNIEADQLGDPELVQRIEQVALRNQWAPERLIMEVTERRPIPVFPSVMRNIQALQQAGIQIAMDDFGEGYASFEYLKRLSPSQIKIPAGFTGDLRGDRRNEEIVRALLGLAQRLDVKVVAEGVETLETADALHALGVRVMQGYLFGEPHELEDRYFMLRVRIDGGALTTEQLRTIGGISTELARDTADITDRHNIQLHWVRIEDVPEIWRRLEAVGLSTTEACGDVPRVILGSPVAGIAADEIIDPTPAIEEIARRYIGDPELANLPRKYKTAITGHPSQDVVHEINDVAFVATVHPELGTGYDLWVGGGLSANPRLGERLGAFVTEDLVPDVWVAVTSLFRDYGYRRLRNKARLKFLLADWGVERFRRVLQDEFLGFALPDGPPAPKPTRSGDHVGVHRQKDGRFYVGAAPYVGRVSGAALTAVADLADGVGAHRIRLTPYQKLLVLDVPEEHVDAVVTGLRAHGLESDPSPFRRSTIACTGIEFCKLAIVETKATAAQAIDTLEERLGDLGDLTPISLHVNGCPNSCARIQTADIGLKGQLVLDDDGSQVPGYQVHLGGGLASADREEAGLGRTVRGLKVTADGVPAYVERVVRRYVDERAESAEGPESFAAWALRADEEALR</sequence>
<dbReference type="EC" id="1.8.7.1" evidence="9"/>
<evidence type="ECO:0000256" key="1">
    <source>
        <dbReference type="ARBA" id="ARBA00010429"/>
    </source>
</evidence>
<accession>A0A1J5QJ16</accession>
<dbReference type="PANTHER" id="PTHR32439:SF0">
    <property type="entry name" value="FERREDOXIN--NITRITE REDUCTASE, CHLOROPLASTIC"/>
    <property type="match status" value="1"/>
</dbReference>
<dbReference type="Pfam" id="PF03460">
    <property type="entry name" value="NIR_SIR_ferr"/>
    <property type="match status" value="2"/>
</dbReference>
<dbReference type="GO" id="GO:0051539">
    <property type="term" value="F:4 iron, 4 sulfur cluster binding"/>
    <property type="evidence" value="ECO:0007669"/>
    <property type="project" value="UniProtKB-KW"/>
</dbReference>
<dbReference type="InterPro" id="IPR001633">
    <property type="entry name" value="EAL_dom"/>
</dbReference>
<evidence type="ECO:0000256" key="4">
    <source>
        <dbReference type="ARBA" id="ARBA00022723"/>
    </source>
</evidence>
<dbReference type="SUPFAM" id="SSF56014">
    <property type="entry name" value="Nitrite and sulphite reductase 4Fe-4S domain-like"/>
    <property type="match status" value="2"/>
</dbReference>
<keyword evidence="4" id="KW-0479">Metal-binding</keyword>
<keyword evidence="3" id="KW-0349">Heme</keyword>
<evidence type="ECO:0000313" key="9">
    <source>
        <dbReference type="EMBL" id="OIQ83494.1"/>
    </source>
</evidence>
<evidence type="ECO:0000256" key="3">
    <source>
        <dbReference type="ARBA" id="ARBA00022617"/>
    </source>
</evidence>
<gene>
    <name evidence="9" type="primary">sir_11</name>
    <name evidence="9" type="ORF">GALL_347080</name>
</gene>
<reference evidence="9" key="1">
    <citation type="submission" date="2016-10" db="EMBL/GenBank/DDBJ databases">
        <title>Sequence of Gallionella enrichment culture.</title>
        <authorList>
            <person name="Poehlein A."/>
            <person name="Muehling M."/>
            <person name="Daniel R."/>
        </authorList>
    </citation>
    <scope>NUCLEOTIDE SEQUENCE</scope>
</reference>
<dbReference type="InterPro" id="IPR045854">
    <property type="entry name" value="NO2/SO3_Rdtase_4Fe4S_sf"/>
</dbReference>
<comment type="caution">
    <text evidence="9">The sequence shown here is derived from an EMBL/GenBank/DDBJ whole genome shotgun (WGS) entry which is preliminary data.</text>
</comment>
<dbReference type="InterPro" id="IPR006067">
    <property type="entry name" value="NO2/SO3_Rdtase_4Fe4S_dom"/>
</dbReference>
<dbReference type="PANTHER" id="PTHR32439">
    <property type="entry name" value="FERREDOXIN--NITRITE REDUCTASE, CHLOROPLASTIC"/>
    <property type="match status" value="1"/>
</dbReference>
<dbReference type="Gene3D" id="3.90.480.10">
    <property type="entry name" value="Sulfite Reductase Hemoprotein,Domain 2"/>
    <property type="match status" value="1"/>
</dbReference>
<dbReference type="Pfam" id="PF00563">
    <property type="entry name" value="EAL"/>
    <property type="match status" value="1"/>
</dbReference>
<keyword evidence="6" id="KW-0408">Iron</keyword>
<evidence type="ECO:0000256" key="7">
    <source>
        <dbReference type="ARBA" id="ARBA00023014"/>
    </source>
</evidence>
<dbReference type="FunFam" id="3.30.413.10:FF:000009">
    <property type="entry name" value="Sulfite reductase [ferredoxin]"/>
    <property type="match status" value="1"/>
</dbReference>
<dbReference type="InterPro" id="IPR006066">
    <property type="entry name" value="NO2/SO3_Rdtase_FeS/sirohaem_BS"/>
</dbReference>
<dbReference type="InterPro" id="IPR051329">
    <property type="entry name" value="NIR_SIR_4Fe-4S"/>
</dbReference>
<evidence type="ECO:0000256" key="2">
    <source>
        <dbReference type="ARBA" id="ARBA00022485"/>
    </source>
</evidence>
<dbReference type="SMART" id="SM00052">
    <property type="entry name" value="EAL"/>
    <property type="match status" value="1"/>
</dbReference>
<protein>
    <submittedName>
        <fullName evidence="9">Sulfite reductase</fullName>
        <ecNumber evidence="9">1.8.7.1</ecNumber>
    </submittedName>
</protein>
<comment type="similarity">
    <text evidence="1">Belongs to the nitrite and sulfite reductase 4Fe-4S domain family.</text>
</comment>
<dbReference type="Gene3D" id="3.20.20.450">
    <property type="entry name" value="EAL domain"/>
    <property type="match status" value="1"/>
</dbReference>
<dbReference type="Gene3D" id="3.30.413.10">
    <property type="entry name" value="Sulfite Reductase Hemoprotein, domain 1"/>
    <property type="match status" value="2"/>
</dbReference>
<proteinExistence type="inferred from homology"/>
<dbReference type="InterPro" id="IPR036136">
    <property type="entry name" value="Nit/Sulf_reduc_fer-like_dom_sf"/>
</dbReference>
<dbReference type="GO" id="GO:0046872">
    <property type="term" value="F:metal ion binding"/>
    <property type="evidence" value="ECO:0007669"/>
    <property type="project" value="UniProtKB-KW"/>
</dbReference>
<dbReference type="InterPro" id="IPR035919">
    <property type="entry name" value="EAL_sf"/>
</dbReference>
<dbReference type="SUPFAM" id="SSF141868">
    <property type="entry name" value="EAL domain-like"/>
    <property type="match status" value="1"/>
</dbReference>
<feature type="domain" description="EAL" evidence="8">
    <location>
        <begin position="1"/>
        <end position="256"/>
    </location>
</feature>
<dbReference type="EMBL" id="MLJW01000698">
    <property type="protein sequence ID" value="OIQ83494.1"/>
    <property type="molecule type" value="Genomic_DNA"/>
</dbReference>
<dbReference type="PROSITE" id="PS50883">
    <property type="entry name" value="EAL"/>
    <property type="match status" value="1"/>
</dbReference>